<dbReference type="KEGG" id="acy:Anacy_1583"/>
<accession>K9ZD25</accession>
<proteinExistence type="predicted"/>
<dbReference type="AlphaFoldDB" id="K9ZD25"/>
<name>K9ZD25_ANACC</name>
<keyword evidence="2" id="KW-1185">Reference proteome</keyword>
<dbReference type="OrthoDB" id="542362at2"/>
<dbReference type="RefSeq" id="WP_015213735.1">
    <property type="nucleotide sequence ID" value="NC_019771.1"/>
</dbReference>
<dbReference type="STRING" id="272123.Anacy_1583"/>
<dbReference type="PATRIC" id="fig|272123.3.peg.1728"/>
<sequence>MLNSPLRKEACNQRAAVIPQNPESSMLDYGQFRGSFMARDVHESTVVGKKAKISNFLGGEYGFSTIEDDEGNISIDKD</sequence>
<dbReference type="Pfam" id="PF11332">
    <property type="entry name" value="DUF3134"/>
    <property type="match status" value="1"/>
</dbReference>
<dbReference type="EMBL" id="CP003659">
    <property type="protein sequence ID" value="AFZ57086.1"/>
    <property type="molecule type" value="Genomic_DNA"/>
</dbReference>
<dbReference type="InterPro" id="IPR021481">
    <property type="entry name" value="DUF3134"/>
</dbReference>
<protein>
    <submittedName>
        <fullName evidence="1">Uncharacterized protein</fullName>
    </submittedName>
</protein>
<reference evidence="2" key="1">
    <citation type="journal article" date="2013" name="Proc. Natl. Acad. Sci. U.S.A.">
        <title>Improving the coverage of the cyanobacterial phylum using diversity-driven genome sequencing.</title>
        <authorList>
            <person name="Shih P.M."/>
            <person name="Wu D."/>
            <person name="Latifi A."/>
            <person name="Axen S.D."/>
            <person name="Fewer D.P."/>
            <person name="Talla E."/>
            <person name="Calteau A."/>
            <person name="Cai F."/>
            <person name="Tandeau de Marsac N."/>
            <person name="Rippka R."/>
            <person name="Herdman M."/>
            <person name="Sivonen K."/>
            <person name="Coursin T."/>
            <person name="Laurent T."/>
            <person name="Goodwin L."/>
            <person name="Nolan M."/>
            <person name="Davenport K.W."/>
            <person name="Han C.S."/>
            <person name="Rubin E.M."/>
            <person name="Eisen J.A."/>
            <person name="Woyke T."/>
            <person name="Gugger M."/>
            <person name="Kerfeld C.A."/>
        </authorList>
    </citation>
    <scope>NUCLEOTIDE SEQUENCE [LARGE SCALE GENOMIC DNA]</scope>
    <source>
        <strain evidence="2">ATCC 27899 / PCC 7122</strain>
    </source>
</reference>
<dbReference type="Proteomes" id="UP000010474">
    <property type="component" value="Chromosome"/>
</dbReference>
<dbReference type="HOGENOM" id="CLU_186198_1_0_3"/>
<evidence type="ECO:0000313" key="1">
    <source>
        <dbReference type="EMBL" id="AFZ57086.1"/>
    </source>
</evidence>
<organism evidence="1 2">
    <name type="scientific">Anabaena cylindrica (strain ATCC 27899 / PCC 7122)</name>
    <dbReference type="NCBI Taxonomy" id="272123"/>
    <lineage>
        <taxon>Bacteria</taxon>
        <taxon>Bacillati</taxon>
        <taxon>Cyanobacteriota</taxon>
        <taxon>Cyanophyceae</taxon>
        <taxon>Nostocales</taxon>
        <taxon>Nostocaceae</taxon>
        <taxon>Anabaena</taxon>
    </lineage>
</organism>
<evidence type="ECO:0000313" key="2">
    <source>
        <dbReference type="Proteomes" id="UP000010474"/>
    </source>
</evidence>
<gene>
    <name evidence="1" type="ordered locus">Anacy_1583</name>
</gene>